<dbReference type="PANTHER" id="PTHR34295">
    <property type="entry name" value="BIOTIN TRANSPORTER BIOY"/>
    <property type="match status" value="1"/>
</dbReference>
<keyword evidence="3" id="KW-0812">Transmembrane</keyword>
<dbReference type="GO" id="GO:0015225">
    <property type="term" value="F:biotin transmembrane transporter activity"/>
    <property type="evidence" value="ECO:0007669"/>
    <property type="project" value="UniProtKB-UniRule"/>
</dbReference>
<keyword evidence="2" id="KW-0813">Transport</keyword>
<accession>A0A1E5QBT5</accession>
<keyword evidence="5" id="KW-1185">Reference proteome</keyword>
<sequence>MTHATLPYTTLIDTLWPTTGRSNSVLRGAALAMVGSLLLALSAKIQVPLFPVPMTFGTLAILTLGMAYGWRLAGATLMLYMIEGAIGLPVFAGTPEKGIGLAYMMGSTGGYLLGYTLAAMAVGWLAQQGWDRTFLGTALAMLVGNALIYIPGLIWLGVLFGWDKPIFEWGFTPFILGDVIKLGLAMVILPLAWQVMGKRSQDSLGEKRPSA</sequence>
<keyword evidence="3" id="KW-1133">Transmembrane helix</keyword>
<name>A0A1E5QBT5_9PROT</name>
<dbReference type="Gene3D" id="1.10.1760.20">
    <property type="match status" value="1"/>
</dbReference>
<dbReference type="AlphaFoldDB" id="A0A1E5QBT5"/>
<evidence type="ECO:0000256" key="3">
    <source>
        <dbReference type="SAM" id="Phobius"/>
    </source>
</evidence>
<feature type="transmembrane region" description="Helical" evidence="3">
    <location>
        <begin position="138"/>
        <end position="162"/>
    </location>
</feature>
<reference evidence="5" key="1">
    <citation type="submission" date="2016-07" db="EMBL/GenBank/DDBJ databases">
        <authorList>
            <person name="Florea S."/>
            <person name="Webb J.S."/>
            <person name="Jaromczyk J."/>
            <person name="Schardl C.L."/>
        </authorList>
    </citation>
    <scope>NUCLEOTIDE SEQUENCE [LARGE SCALE GENOMIC DNA]</scope>
    <source>
        <strain evidence="5">MV-1</strain>
    </source>
</reference>
<comment type="similarity">
    <text evidence="1 2">Belongs to the BioY family.</text>
</comment>
<dbReference type="GO" id="GO:0005886">
    <property type="term" value="C:plasma membrane"/>
    <property type="evidence" value="ECO:0007669"/>
    <property type="project" value="UniProtKB-SubCell"/>
</dbReference>
<feature type="transmembrane region" description="Helical" evidence="3">
    <location>
        <begin position="77"/>
        <end position="95"/>
    </location>
</feature>
<dbReference type="PANTHER" id="PTHR34295:SF1">
    <property type="entry name" value="BIOTIN TRANSPORTER BIOY"/>
    <property type="match status" value="1"/>
</dbReference>
<dbReference type="Pfam" id="PF02632">
    <property type="entry name" value="BioY"/>
    <property type="match status" value="1"/>
</dbReference>
<evidence type="ECO:0000256" key="2">
    <source>
        <dbReference type="PIRNR" id="PIRNR016661"/>
    </source>
</evidence>
<feature type="transmembrane region" description="Helical" evidence="3">
    <location>
        <begin position="25"/>
        <end position="43"/>
    </location>
</feature>
<organism evidence="4 5">
    <name type="scientific">Magnetovibrio blakemorei</name>
    <dbReference type="NCBI Taxonomy" id="28181"/>
    <lineage>
        <taxon>Bacteria</taxon>
        <taxon>Pseudomonadati</taxon>
        <taxon>Pseudomonadota</taxon>
        <taxon>Alphaproteobacteria</taxon>
        <taxon>Rhodospirillales</taxon>
        <taxon>Magnetovibrionaceae</taxon>
        <taxon>Magnetovibrio</taxon>
    </lineage>
</organism>
<dbReference type="PIRSF" id="PIRSF016661">
    <property type="entry name" value="BioY"/>
    <property type="match status" value="1"/>
</dbReference>
<keyword evidence="2 3" id="KW-0472">Membrane</keyword>
<dbReference type="InterPro" id="IPR003784">
    <property type="entry name" value="BioY"/>
</dbReference>
<dbReference type="Proteomes" id="UP000095347">
    <property type="component" value="Unassembled WGS sequence"/>
</dbReference>
<comment type="caution">
    <text evidence="4">The sequence shown here is derived from an EMBL/GenBank/DDBJ whole genome shotgun (WGS) entry which is preliminary data.</text>
</comment>
<dbReference type="EMBL" id="MCGG01000007">
    <property type="protein sequence ID" value="OEJ69429.1"/>
    <property type="molecule type" value="Genomic_DNA"/>
</dbReference>
<evidence type="ECO:0000313" key="5">
    <source>
        <dbReference type="Proteomes" id="UP000095347"/>
    </source>
</evidence>
<evidence type="ECO:0000256" key="1">
    <source>
        <dbReference type="ARBA" id="ARBA00010692"/>
    </source>
</evidence>
<evidence type="ECO:0000313" key="4">
    <source>
        <dbReference type="EMBL" id="OEJ69429.1"/>
    </source>
</evidence>
<dbReference type="RefSeq" id="WP_069956581.1">
    <property type="nucleotide sequence ID" value="NZ_MCGG01000007.1"/>
</dbReference>
<dbReference type="STRING" id="28181.BEN30_03220"/>
<gene>
    <name evidence="4" type="ORF">BEN30_03220</name>
</gene>
<protein>
    <recommendedName>
        <fullName evidence="2">Biotin transporter</fullName>
    </recommendedName>
</protein>
<proteinExistence type="inferred from homology"/>
<keyword evidence="2" id="KW-1003">Cell membrane</keyword>
<comment type="subcellular location">
    <subcellularLocation>
        <location evidence="2">Cell membrane</location>
        <topology evidence="2">Multi-pass membrane protein</topology>
    </subcellularLocation>
</comment>
<feature type="transmembrane region" description="Helical" evidence="3">
    <location>
        <begin position="49"/>
        <end position="70"/>
    </location>
</feature>
<feature type="transmembrane region" description="Helical" evidence="3">
    <location>
        <begin position="174"/>
        <end position="193"/>
    </location>
</feature>
<feature type="transmembrane region" description="Helical" evidence="3">
    <location>
        <begin position="101"/>
        <end position="126"/>
    </location>
</feature>